<protein>
    <submittedName>
        <fullName evidence="1">Uncharacterized protein</fullName>
    </submittedName>
</protein>
<dbReference type="EMBL" id="CP003731">
    <property type="protein sequence ID" value="AFO52393.1"/>
    <property type="molecule type" value="Genomic_DNA"/>
</dbReference>
<reference evidence="2" key="2">
    <citation type="submission" date="2012-07" db="EMBL/GenBank/DDBJ databases">
        <title>Complete genome sequence of 'Candidatus Mycoplasma haemolamae'.</title>
        <authorList>
            <person name="Guimaraes A.M.S."/>
            <person name="Toth B."/>
            <person name="Santos A.P."/>
            <person name="Nascimento N.C."/>
            <person name="Sojka J.E."/>
            <person name="Messick J.B."/>
        </authorList>
    </citation>
    <scope>NUCLEOTIDE SEQUENCE [LARGE SCALE GENOMIC DNA]</scope>
    <source>
        <strain evidence="2">Purdue</strain>
    </source>
</reference>
<dbReference type="HOGENOM" id="CLU_147348_0_0_14"/>
<organism evidence="1 2">
    <name type="scientific">Mycoplasma haematolamae (strain Purdue)</name>
    <dbReference type="NCBI Taxonomy" id="1212765"/>
    <lineage>
        <taxon>Bacteria</taxon>
        <taxon>Bacillati</taxon>
        <taxon>Mycoplasmatota</taxon>
        <taxon>Mollicutes</taxon>
        <taxon>Mycoplasmataceae</taxon>
        <taxon>Mycoplasma</taxon>
    </lineage>
</organism>
<evidence type="ECO:0000313" key="1">
    <source>
        <dbReference type="EMBL" id="AFO52393.1"/>
    </source>
</evidence>
<dbReference type="STRING" id="1212765.MHLP_04065"/>
<reference evidence="1 2" key="1">
    <citation type="journal article" date="2012" name="J. Bacteriol.">
        <title>Genome Sequence of "Candidatus Mycoplasma haemolamae" Strain Purdue, a Red Blood Cell Pathogen of Alpacas (Vicugna pacos) and Llamas (Lama glama).</title>
        <authorList>
            <person name="Guimaraes A.M."/>
            <person name="Toth B."/>
            <person name="Santos A.P."/>
            <person name="do Nascimento N.C."/>
            <person name="Kritchevsky J.E."/>
            <person name="Messick J.B."/>
        </authorList>
    </citation>
    <scope>NUCLEOTIDE SEQUENCE [LARGE SCALE GENOMIC DNA]</scope>
    <source>
        <strain evidence="1 2">Purdue</strain>
    </source>
</reference>
<dbReference type="PATRIC" id="fig|1212765.3.peg.922"/>
<name>I7BKH6_MYCHA</name>
<dbReference type="KEGG" id="mhl:MHLP_04065"/>
<dbReference type="AlphaFoldDB" id="I7BKH6"/>
<proteinExistence type="predicted"/>
<sequence>MFGLGAGGLRIVSCAMVGGGLFTAGGFGVDRAVRGGGQSTYRLGQKFCSPQHPAVCLVFGERKEEGFMTEGVWLNESGGAQKIDSLEWINYSGTSTGQTVPLLREIFEKFQGLKEFTVKKVSEYKDRNCVYQDHQDSSSGLWYDMKCSKT</sequence>
<gene>
    <name evidence="1" type="ordered locus">MHLP_04065</name>
</gene>
<keyword evidence="2" id="KW-1185">Reference proteome</keyword>
<accession>I7BKH6</accession>
<evidence type="ECO:0000313" key="2">
    <source>
        <dbReference type="Proteomes" id="UP000006502"/>
    </source>
</evidence>
<dbReference type="Proteomes" id="UP000006502">
    <property type="component" value="Chromosome"/>
</dbReference>